<dbReference type="STRING" id="27349.A0A0L6VBV4"/>
<dbReference type="InterPro" id="IPR001619">
    <property type="entry name" value="Sec1-like"/>
</dbReference>
<comment type="similarity">
    <text evidence="1">Belongs to the STXBP/unc-18/SEC1 family.</text>
</comment>
<dbReference type="Proteomes" id="UP000037035">
    <property type="component" value="Unassembled WGS sequence"/>
</dbReference>
<name>A0A0L6VBV4_9BASI</name>
<dbReference type="InterPro" id="IPR043154">
    <property type="entry name" value="Sec-1-like_dom1"/>
</dbReference>
<dbReference type="Pfam" id="PF00995">
    <property type="entry name" value="Sec1"/>
    <property type="match status" value="1"/>
</dbReference>
<organism evidence="2 3">
    <name type="scientific">Puccinia sorghi</name>
    <dbReference type="NCBI Taxonomy" id="27349"/>
    <lineage>
        <taxon>Eukaryota</taxon>
        <taxon>Fungi</taxon>
        <taxon>Dikarya</taxon>
        <taxon>Basidiomycota</taxon>
        <taxon>Pucciniomycotina</taxon>
        <taxon>Pucciniomycetes</taxon>
        <taxon>Pucciniales</taxon>
        <taxon>Pucciniaceae</taxon>
        <taxon>Puccinia</taxon>
    </lineage>
</organism>
<reference evidence="2 3" key="1">
    <citation type="submission" date="2015-08" db="EMBL/GenBank/DDBJ databases">
        <title>Next Generation Sequencing and Analysis of the Genome of Puccinia sorghi L Schw, the Causal Agent of Maize Common Rust.</title>
        <authorList>
            <person name="Rochi L."/>
            <person name="Burguener G."/>
            <person name="Darino M."/>
            <person name="Turjanski A."/>
            <person name="Kreff E."/>
            <person name="Dieguez M.J."/>
            <person name="Sacco F."/>
        </authorList>
    </citation>
    <scope>NUCLEOTIDE SEQUENCE [LARGE SCALE GENOMIC DNA]</scope>
    <source>
        <strain evidence="2 3">RO10H11247</strain>
    </source>
</reference>
<dbReference type="SUPFAM" id="SSF56815">
    <property type="entry name" value="Sec1/munc18-like (SM) proteins"/>
    <property type="match status" value="1"/>
</dbReference>
<keyword evidence="3" id="KW-1185">Reference proteome</keyword>
<protein>
    <submittedName>
        <fullName evidence="2">Uncharacterized protein</fullName>
    </submittedName>
</protein>
<accession>A0A0L6VBV4</accession>
<dbReference type="VEuPathDB" id="FungiDB:VP01_1971g4"/>
<evidence type="ECO:0000313" key="2">
    <source>
        <dbReference type="EMBL" id="KNZ58228.1"/>
    </source>
</evidence>
<dbReference type="EMBL" id="LAVV01006805">
    <property type="protein sequence ID" value="KNZ58228.1"/>
    <property type="molecule type" value="Genomic_DNA"/>
</dbReference>
<proteinExistence type="inferred from homology"/>
<dbReference type="InterPro" id="IPR043127">
    <property type="entry name" value="Sec-1-like_dom3a"/>
</dbReference>
<dbReference type="Gene3D" id="3.40.50.2060">
    <property type="match status" value="1"/>
</dbReference>
<gene>
    <name evidence="2" type="ORF">VP01_1971g4</name>
</gene>
<dbReference type="PANTHER" id="PTHR11679">
    <property type="entry name" value="VESICLE PROTEIN SORTING-ASSOCIATED"/>
    <property type="match status" value="1"/>
</dbReference>
<dbReference type="OrthoDB" id="10262287at2759"/>
<dbReference type="Gene3D" id="1.25.40.850">
    <property type="match status" value="1"/>
</dbReference>
<dbReference type="AlphaFoldDB" id="A0A0L6VBV4"/>
<dbReference type="GO" id="GO:0016192">
    <property type="term" value="P:vesicle-mediated transport"/>
    <property type="evidence" value="ECO:0007669"/>
    <property type="project" value="InterPro"/>
</dbReference>
<evidence type="ECO:0000256" key="1">
    <source>
        <dbReference type="ARBA" id="ARBA00009884"/>
    </source>
</evidence>
<dbReference type="Gene3D" id="3.40.50.1910">
    <property type="match status" value="2"/>
</dbReference>
<dbReference type="InterPro" id="IPR043155">
    <property type="entry name" value="VPS33_dom3b"/>
</dbReference>
<dbReference type="Gene3D" id="3.90.830.10">
    <property type="entry name" value="Syntaxin Binding Protein 1, Chain A, domain 2"/>
    <property type="match status" value="1"/>
</dbReference>
<evidence type="ECO:0000313" key="3">
    <source>
        <dbReference type="Proteomes" id="UP000037035"/>
    </source>
</evidence>
<dbReference type="InterPro" id="IPR036045">
    <property type="entry name" value="Sec1-like_sf"/>
</dbReference>
<dbReference type="InterPro" id="IPR027482">
    <property type="entry name" value="Sec1-like_dom2"/>
</dbReference>
<comment type="caution">
    <text evidence="2">The sequence shown here is derived from an EMBL/GenBank/DDBJ whole genome shotgun (WGS) entry which is preliminary data.</text>
</comment>
<sequence length="723" mass="79345">MSVFSADAGPGLGWCCDRSLPRPVLNNHLMTSNFNRHLTNLDFSIFKTYLARSLTDQLDNILGPKTIIIHPVLAGPLGLVTQVGNLKEHGVDKLFWLENGTLGNAATAQNIVWVCQPLVSAMKLIAQQILSMPIRSSYSYTILMTPRVTQICKNALSEAGVLGSVQVKEFDLNFVPLEKDVFSLEEEFGGYSRIFADGDLNPIYNMARTIMTIQRAFGLIPRLIGKGTASRVGRKLANLLHRLKSEYVSSPGHGTTMPKLTAGSIDSIIILDRQLDMVTPMCTQLTYEGLLDEIFGIKHGLLVSRFVFSMHCSRKGRCCVLINVENYLAHIEVAPDLLAPSTPVAGNTAHSIPSSSTSQTFPHVAKPKKHVLSSSSDPIFSELRDQNFSIVGNSLNRIAKRINTDYERRNEARTVQQIREFVGRLPELQNEHQALRLHTGLSEQIMTTTTSDEFNQTLEIQQSMDNSIIFAVKTQHLVAGLDLSGQEKAISQLIDQEVPLRTILRLLCLYSSVSGGIKAKSFETLKRDILQTYGYEHVNLLINLSTLSLLTSTTSGGSSTVSGSIMSGMTLIGGRSGFSGARKPLRLIVDDLDGPEPTDISYSYSGYAPLSVRIIESICFNKSLGWKSSVEEVLKSFPGEAFDERQLDANGSEARPPSAAEPVPTTIVCYLGGITYAEISSLRFAFGRYNSTSNHPRKLIILTTGIINGNQVLSSLMPVETRS</sequence>